<dbReference type="Proteomes" id="UP000218160">
    <property type="component" value="Chromosome 1"/>
</dbReference>
<dbReference type="RefSeq" id="WP_190321920.1">
    <property type="nucleotide sequence ID" value="NZ_RPOF01000004.1"/>
</dbReference>
<evidence type="ECO:0000256" key="1">
    <source>
        <dbReference type="SAM" id="Phobius"/>
    </source>
</evidence>
<dbReference type="EMBL" id="CP020660">
    <property type="protein sequence ID" value="ATF08871.1"/>
    <property type="molecule type" value="Genomic_DNA"/>
</dbReference>
<accession>A0A291B797</accession>
<sequence>MIKIVFIVGLVVIGLLAVKFMDEQAQKKVGIAFGVLLVVSSLSVIICELIR</sequence>
<keyword evidence="1" id="KW-0472">Membrane</keyword>
<feature type="transmembrane region" description="Helical" evidence="1">
    <location>
        <begin position="31"/>
        <end position="50"/>
    </location>
</feature>
<reference evidence="3" key="1">
    <citation type="submission" date="2017-04" db="EMBL/GenBank/DDBJ databases">
        <title>Genome evolution of the luminous symbionts of deep sea anglerfish.</title>
        <authorList>
            <person name="Hendry T.A."/>
        </authorList>
    </citation>
    <scope>NUCLEOTIDE SEQUENCE [LARGE SCALE GENOMIC DNA]</scope>
</reference>
<evidence type="ECO:0000313" key="3">
    <source>
        <dbReference type="Proteomes" id="UP000218160"/>
    </source>
</evidence>
<keyword evidence="1" id="KW-0812">Transmembrane</keyword>
<gene>
    <name evidence="2" type="ORF">BTN50_0335</name>
</gene>
<dbReference type="KEGG" id="elux:BTN50_0335"/>
<proteinExistence type="predicted"/>
<evidence type="ECO:0000313" key="2">
    <source>
        <dbReference type="EMBL" id="ATF08871.1"/>
    </source>
</evidence>
<keyword evidence="1" id="KW-1133">Transmembrane helix</keyword>
<name>A0A291B797_9GAMM</name>
<organism evidence="2 3">
    <name type="scientific">Candidatus Enterovibrio altilux</name>
    <dbReference type="NCBI Taxonomy" id="1927128"/>
    <lineage>
        <taxon>Bacteria</taxon>
        <taxon>Pseudomonadati</taxon>
        <taxon>Pseudomonadota</taxon>
        <taxon>Gammaproteobacteria</taxon>
        <taxon>Vibrionales</taxon>
        <taxon>Vibrionaceae</taxon>
        <taxon>Enterovibrio</taxon>
    </lineage>
</organism>
<keyword evidence="3" id="KW-1185">Reference proteome</keyword>
<protein>
    <submittedName>
        <fullName evidence="2">Uncharacterized protein</fullName>
    </submittedName>
</protein>
<dbReference type="AlphaFoldDB" id="A0A291B797"/>